<dbReference type="Gene3D" id="3.20.20.80">
    <property type="entry name" value="Glycosidases"/>
    <property type="match status" value="1"/>
</dbReference>
<dbReference type="EMBL" id="HF935702">
    <property type="protein sequence ID" value="CCX31961.1"/>
    <property type="molecule type" value="Genomic_DNA"/>
</dbReference>
<evidence type="ECO:0000256" key="3">
    <source>
        <dbReference type="ARBA" id="ARBA00023277"/>
    </source>
</evidence>
<keyword evidence="10" id="KW-1185">Reference proteome</keyword>
<accession>U4LUU9</accession>
<comment type="similarity">
    <text evidence="1 6">Belongs to the glycosyl hydrolase 10 (cellulase F) family.</text>
</comment>
<dbReference type="AlphaFoldDB" id="U4LUU9"/>
<organism evidence="9 10">
    <name type="scientific">Pyronema omphalodes (strain CBS 100304)</name>
    <name type="common">Pyronema confluens</name>
    <dbReference type="NCBI Taxonomy" id="1076935"/>
    <lineage>
        <taxon>Eukaryota</taxon>
        <taxon>Fungi</taxon>
        <taxon>Dikarya</taxon>
        <taxon>Ascomycota</taxon>
        <taxon>Pezizomycotina</taxon>
        <taxon>Pezizomycetes</taxon>
        <taxon>Pezizales</taxon>
        <taxon>Pyronemataceae</taxon>
        <taxon>Pyronema</taxon>
    </lineage>
</organism>
<dbReference type="InterPro" id="IPR044846">
    <property type="entry name" value="GH10"/>
</dbReference>
<feature type="signal peptide" evidence="7">
    <location>
        <begin position="1"/>
        <end position="18"/>
    </location>
</feature>
<keyword evidence="4 6" id="KW-0326">Glycosidase</keyword>
<dbReference type="OMA" id="DYITTAF"/>
<evidence type="ECO:0000256" key="4">
    <source>
        <dbReference type="ARBA" id="ARBA00023295"/>
    </source>
</evidence>
<name>U4LUU9_PYROM</name>
<feature type="chain" id="PRO_5004651929" description="Beta-xylanase" evidence="7">
    <location>
        <begin position="19"/>
        <end position="331"/>
    </location>
</feature>
<evidence type="ECO:0000256" key="2">
    <source>
        <dbReference type="ARBA" id="ARBA00022801"/>
    </source>
</evidence>
<keyword evidence="3 6" id="KW-0119">Carbohydrate metabolism</keyword>
<dbReference type="PANTHER" id="PTHR31490:SF76">
    <property type="entry name" value="ENDO-1,4-BETA-XYLANASE C"/>
    <property type="match status" value="1"/>
</dbReference>
<dbReference type="GO" id="GO:0031176">
    <property type="term" value="F:endo-1,4-beta-xylanase activity"/>
    <property type="evidence" value="ECO:0007669"/>
    <property type="project" value="UniProtKB-EC"/>
</dbReference>
<sequence length="331" mass="37139">MKLLTLLLTLATTSLVHGCLDQKMKAHKRVYIGAATDPNTFNDTLVAQHLKTEFGCVTPENSMKWESTEPSRNTFTFSDSDKLVQFASSNKKLIRGHTLVWHSQLPQWVHDITDKAVLTEVIINHIKKVAGRYRGKVYAWDVVNEVLSEDGTLRPSVFSTVLGESFIDLAFRTAHAVDPHAKLYINDYNLDGPGPKIDAMIALIKRLQRRGVPVHGVGTQCHLILGQVGAVPAQLQRLGGLNVDVAITELDIRIPKPLTPELWRQQQEDFHTVFKGCLKVERCVGITAWGVSDKYSWVDTYFPTFDSPLLFDDYMNRKPAYDGAYAALSDF</sequence>
<comment type="catalytic activity">
    <reaction evidence="6">
        <text>Endohydrolysis of (1-&gt;4)-beta-D-xylosidic linkages in xylans.</text>
        <dbReference type="EC" id="3.2.1.8"/>
    </reaction>
</comment>
<keyword evidence="2 6" id="KW-0378">Hydrolase</keyword>
<dbReference type="GO" id="GO:0045493">
    <property type="term" value="P:xylan catabolic process"/>
    <property type="evidence" value="ECO:0007669"/>
    <property type="project" value="UniProtKB-KW"/>
</dbReference>
<evidence type="ECO:0000313" key="10">
    <source>
        <dbReference type="Proteomes" id="UP000018144"/>
    </source>
</evidence>
<feature type="domain" description="GH10" evidence="8">
    <location>
        <begin position="21"/>
        <end position="327"/>
    </location>
</feature>
<evidence type="ECO:0000256" key="7">
    <source>
        <dbReference type="SAM" id="SignalP"/>
    </source>
</evidence>
<dbReference type="InterPro" id="IPR001000">
    <property type="entry name" value="GH10_dom"/>
</dbReference>
<dbReference type="OrthoDB" id="3055998at2759"/>
<dbReference type="Proteomes" id="UP000018144">
    <property type="component" value="Unassembled WGS sequence"/>
</dbReference>
<gene>
    <name evidence="9" type="ORF">PCON_12038</name>
</gene>
<dbReference type="PANTHER" id="PTHR31490">
    <property type="entry name" value="GLYCOSYL HYDROLASE"/>
    <property type="match status" value="1"/>
</dbReference>
<dbReference type="SMART" id="SM00633">
    <property type="entry name" value="Glyco_10"/>
    <property type="match status" value="1"/>
</dbReference>
<keyword evidence="7" id="KW-0732">Signal</keyword>
<dbReference type="PROSITE" id="PS51760">
    <property type="entry name" value="GH10_2"/>
    <property type="match status" value="1"/>
</dbReference>
<dbReference type="InterPro" id="IPR017853">
    <property type="entry name" value="GH"/>
</dbReference>
<keyword evidence="9" id="KW-0858">Xylan degradation</keyword>
<dbReference type="PRINTS" id="PR00134">
    <property type="entry name" value="GLHYDRLASE10"/>
</dbReference>
<keyword evidence="5 6" id="KW-0624">Polysaccharide degradation</keyword>
<evidence type="ECO:0000256" key="1">
    <source>
        <dbReference type="ARBA" id="ARBA00007495"/>
    </source>
</evidence>
<evidence type="ECO:0000256" key="6">
    <source>
        <dbReference type="RuleBase" id="RU361174"/>
    </source>
</evidence>
<dbReference type="Pfam" id="PF00331">
    <property type="entry name" value="Glyco_hydro_10"/>
    <property type="match status" value="1"/>
</dbReference>
<evidence type="ECO:0000256" key="5">
    <source>
        <dbReference type="ARBA" id="ARBA00023326"/>
    </source>
</evidence>
<protein>
    <recommendedName>
        <fullName evidence="6">Beta-xylanase</fullName>
        <ecNumber evidence="6">3.2.1.8</ecNumber>
    </recommendedName>
</protein>
<dbReference type="eggNOG" id="ENOG502S0Y4">
    <property type="taxonomic scope" value="Eukaryota"/>
</dbReference>
<dbReference type="SUPFAM" id="SSF51445">
    <property type="entry name" value="(Trans)glycosidases"/>
    <property type="match status" value="1"/>
</dbReference>
<reference evidence="9 10" key="1">
    <citation type="journal article" date="2013" name="PLoS Genet.">
        <title>The genome and development-dependent transcriptomes of Pyronema confluens: a window into fungal evolution.</title>
        <authorList>
            <person name="Traeger S."/>
            <person name="Altegoer F."/>
            <person name="Freitag M."/>
            <person name="Gabaldon T."/>
            <person name="Kempken F."/>
            <person name="Kumar A."/>
            <person name="Marcet-Houben M."/>
            <person name="Poggeler S."/>
            <person name="Stajich J.E."/>
            <person name="Nowrousian M."/>
        </authorList>
    </citation>
    <scope>NUCLEOTIDE SEQUENCE [LARGE SCALE GENOMIC DNA]</scope>
    <source>
        <strain evidence="10">CBS 100304</strain>
        <tissue evidence="9">Vegetative mycelium</tissue>
    </source>
</reference>
<evidence type="ECO:0000313" key="9">
    <source>
        <dbReference type="EMBL" id="CCX31961.1"/>
    </source>
</evidence>
<dbReference type="EC" id="3.2.1.8" evidence="6"/>
<proteinExistence type="inferred from homology"/>
<evidence type="ECO:0000259" key="8">
    <source>
        <dbReference type="PROSITE" id="PS51760"/>
    </source>
</evidence>